<evidence type="ECO:0000313" key="3">
    <source>
        <dbReference type="Proteomes" id="UP001165667"/>
    </source>
</evidence>
<dbReference type="AlphaFoldDB" id="A0AA41Z6N2"/>
<protein>
    <submittedName>
        <fullName evidence="2">Uncharacterized protein</fullName>
    </submittedName>
</protein>
<comment type="caution">
    <text evidence="2">The sequence shown here is derived from an EMBL/GenBank/DDBJ whole genome shotgun (WGS) entry which is preliminary data.</text>
</comment>
<feature type="transmembrane region" description="Helical" evidence="1">
    <location>
        <begin position="37"/>
        <end position="63"/>
    </location>
</feature>
<dbReference type="EMBL" id="JAMOIM010000024">
    <property type="protein sequence ID" value="MCW6511320.1"/>
    <property type="molecule type" value="Genomic_DNA"/>
</dbReference>
<sequence>MIFLGLFVLATLVALTRYLFCLAVYTVPTVCGLGVAFVAQATGAGLLGAGLAGLLTSTFSLAAGRMLFARARSPLTRVLIGVLYVSPAFASGFGLSYELLAPGPSNVVWHVGLALLGGVMTGVVALQRLAAWL</sequence>
<evidence type="ECO:0000256" key="1">
    <source>
        <dbReference type="SAM" id="Phobius"/>
    </source>
</evidence>
<keyword evidence="1" id="KW-0472">Membrane</keyword>
<dbReference type="RefSeq" id="WP_282587696.1">
    <property type="nucleotide sequence ID" value="NZ_JAMOIM010000024.1"/>
</dbReference>
<dbReference type="Proteomes" id="UP001165667">
    <property type="component" value="Unassembled WGS sequence"/>
</dbReference>
<accession>A0AA41Z6N2</accession>
<reference evidence="2" key="1">
    <citation type="submission" date="2022-05" db="EMBL/GenBank/DDBJ databases">
        <authorList>
            <person name="Pankratov T."/>
        </authorList>
    </citation>
    <scope>NUCLEOTIDE SEQUENCE</scope>
    <source>
        <strain evidence="2">BP6-180914</strain>
    </source>
</reference>
<keyword evidence="1" id="KW-1133">Transmembrane helix</keyword>
<gene>
    <name evidence="2" type="ORF">M8523_25375</name>
</gene>
<organism evidence="2 3">
    <name type="scientific">Lichenifustis flavocetrariae</name>
    <dbReference type="NCBI Taxonomy" id="2949735"/>
    <lineage>
        <taxon>Bacteria</taxon>
        <taxon>Pseudomonadati</taxon>
        <taxon>Pseudomonadota</taxon>
        <taxon>Alphaproteobacteria</taxon>
        <taxon>Hyphomicrobiales</taxon>
        <taxon>Lichenihabitantaceae</taxon>
        <taxon>Lichenifustis</taxon>
    </lineage>
</organism>
<proteinExistence type="predicted"/>
<keyword evidence="1" id="KW-0812">Transmembrane</keyword>
<keyword evidence="3" id="KW-1185">Reference proteome</keyword>
<name>A0AA41Z6N2_9HYPH</name>
<feature type="transmembrane region" description="Helical" evidence="1">
    <location>
        <begin position="107"/>
        <end position="126"/>
    </location>
</feature>
<evidence type="ECO:0000313" key="2">
    <source>
        <dbReference type="EMBL" id="MCW6511320.1"/>
    </source>
</evidence>
<feature type="transmembrane region" description="Helical" evidence="1">
    <location>
        <begin position="75"/>
        <end position="95"/>
    </location>
</feature>